<feature type="compositionally biased region" description="Basic and acidic residues" evidence="1">
    <location>
        <begin position="203"/>
        <end position="215"/>
    </location>
</feature>
<keyword evidence="3" id="KW-1185">Reference proteome</keyword>
<evidence type="ECO:0000313" key="2">
    <source>
        <dbReference type="EMBL" id="KAF1985767.1"/>
    </source>
</evidence>
<dbReference type="AlphaFoldDB" id="A0A6G1GY97"/>
<feature type="compositionally biased region" description="Basic and acidic residues" evidence="1">
    <location>
        <begin position="174"/>
        <end position="187"/>
    </location>
</feature>
<accession>A0A6G1GY97</accession>
<proteinExistence type="predicted"/>
<organism evidence="2 3">
    <name type="scientific">Aulographum hederae CBS 113979</name>
    <dbReference type="NCBI Taxonomy" id="1176131"/>
    <lineage>
        <taxon>Eukaryota</taxon>
        <taxon>Fungi</taxon>
        <taxon>Dikarya</taxon>
        <taxon>Ascomycota</taxon>
        <taxon>Pezizomycotina</taxon>
        <taxon>Dothideomycetes</taxon>
        <taxon>Pleosporomycetidae</taxon>
        <taxon>Aulographales</taxon>
        <taxon>Aulographaceae</taxon>
    </lineage>
</organism>
<feature type="region of interest" description="Disordered" evidence="1">
    <location>
        <begin position="20"/>
        <end position="47"/>
    </location>
</feature>
<evidence type="ECO:0000313" key="3">
    <source>
        <dbReference type="Proteomes" id="UP000800041"/>
    </source>
</evidence>
<evidence type="ECO:0000256" key="1">
    <source>
        <dbReference type="SAM" id="MobiDB-lite"/>
    </source>
</evidence>
<reference evidence="2" key="1">
    <citation type="journal article" date="2020" name="Stud. Mycol.">
        <title>101 Dothideomycetes genomes: a test case for predicting lifestyles and emergence of pathogens.</title>
        <authorList>
            <person name="Haridas S."/>
            <person name="Albert R."/>
            <person name="Binder M."/>
            <person name="Bloem J."/>
            <person name="Labutti K."/>
            <person name="Salamov A."/>
            <person name="Andreopoulos B."/>
            <person name="Baker S."/>
            <person name="Barry K."/>
            <person name="Bills G."/>
            <person name="Bluhm B."/>
            <person name="Cannon C."/>
            <person name="Castanera R."/>
            <person name="Culley D."/>
            <person name="Daum C."/>
            <person name="Ezra D."/>
            <person name="Gonzalez J."/>
            <person name="Henrissat B."/>
            <person name="Kuo A."/>
            <person name="Liang C."/>
            <person name="Lipzen A."/>
            <person name="Lutzoni F."/>
            <person name="Magnuson J."/>
            <person name="Mondo S."/>
            <person name="Nolan M."/>
            <person name="Ohm R."/>
            <person name="Pangilinan J."/>
            <person name="Park H.-J."/>
            <person name="Ramirez L."/>
            <person name="Alfaro M."/>
            <person name="Sun H."/>
            <person name="Tritt A."/>
            <person name="Yoshinaga Y."/>
            <person name="Zwiers L.-H."/>
            <person name="Turgeon B."/>
            <person name="Goodwin S."/>
            <person name="Spatafora J."/>
            <person name="Crous P."/>
            <person name="Grigoriev I."/>
        </authorList>
    </citation>
    <scope>NUCLEOTIDE SEQUENCE</scope>
    <source>
        <strain evidence="2">CBS 113979</strain>
    </source>
</reference>
<protein>
    <submittedName>
        <fullName evidence="2">Uncharacterized protein</fullName>
    </submittedName>
</protein>
<feature type="region of interest" description="Disordered" evidence="1">
    <location>
        <begin position="109"/>
        <end position="141"/>
    </location>
</feature>
<sequence>MEYPRRSTIPTLYHPYVPAAHPSATEHSPWHQNQHFSLPHGMERSMGMNPGIGMEYEMHARMREAHEDMRREWRREGARERRNKRGMCQSFSWNPENGAQTFRRNRFVSTNWPPSDLHARSSQTRMRNTEERDLQERSRRPASIYESRTCHWEPAEPVEYRHWVPGSRGWFGVERGERDPCRSRNMERPAAWGPDFLSQRNLPPEKRRPIYDMSRRYSSGRIEEMSDSSETLENSDGSEGDEASNMQDEHNDGREDDMLESETEDNGLNAFHEDPSPDAADQTPSPEKMEESLRRALATEWRELRTGQDRLVEEQNVLRSQQKKFQDYVKAKESELAEAFTAGKARHTDTV</sequence>
<feature type="compositionally biased region" description="Acidic residues" evidence="1">
    <location>
        <begin position="254"/>
        <end position="265"/>
    </location>
</feature>
<feature type="compositionally biased region" description="Basic and acidic residues" evidence="1">
    <location>
        <begin position="127"/>
        <end position="139"/>
    </location>
</feature>
<feature type="region of interest" description="Disordered" evidence="1">
    <location>
        <begin position="174"/>
        <end position="295"/>
    </location>
</feature>
<dbReference type="EMBL" id="ML977160">
    <property type="protein sequence ID" value="KAF1985767.1"/>
    <property type="molecule type" value="Genomic_DNA"/>
</dbReference>
<dbReference type="Proteomes" id="UP000800041">
    <property type="component" value="Unassembled WGS sequence"/>
</dbReference>
<gene>
    <name evidence="2" type="ORF">K402DRAFT_100139</name>
</gene>
<name>A0A6G1GY97_9PEZI</name>